<comment type="caution">
    <text evidence="2">The sequence shown here is derived from an EMBL/GenBank/DDBJ whole genome shotgun (WGS) entry which is preliminary data.</text>
</comment>
<sequence>MTTEPDSVSQVLAAFEAGAADLERLYRHLHSHPELSYEEYETAAIVAERLADAGYEVTEGIGGTGVVGVLTNGDGPVVLLRADMDALPVREDTGLDYASTAIGTTPDGAQVPVMHACGHDMHVTCLLGAADLLARGRGHWSGTLVALFQPAEEVGSGARAMLEDGLYEKVPAPDVVLGQHVMPGPAGTAFLSPGTAMAAAQSLQVRMFGHGGHGSMPDQCVDPVVMGAATVMRLQTLVSREISPTSPAVVTVGSFQAGTKENVIPEEAVLKVNTRSFETHVAEQLVEGITRIADAESVASRAPRPPEITELNSFPLTVNDVSGSRRTLAALGAVLGTDKVFEIGPVSGSEDVGDLATEIGVPLVYWFIGGFEVPGGDGADSQQPLPSNHSPKFAPVIRPTLDTGVAALVAAAVEWLD</sequence>
<dbReference type="EMBL" id="JBHSFO010000002">
    <property type="protein sequence ID" value="MFC4603196.1"/>
    <property type="molecule type" value="Genomic_DNA"/>
</dbReference>
<name>A0ABV9FRN8_9NOCA</name>
<dbReference type="InterPro" id="IPR011650">
    <property type="entry name" value="Peptidase_M20_dimer"/>
</dbReference>
<dbReference type="Gene3D" id="3.40.630.10">
    <property type="entry name" value="Zn peptidases"/>
    <property type="match status" value="1"/>
</dbReference>
<evidence type="ECO:0000259" key="1">
    <source>
        <dbReference type="Pfam" id="PF07687"/>
    </source>
</evidence>
<reference evidence="3" key="1">
    <citation type="journal article" date="2019" name="Int. J. Syst. Evol. Microbiol.">
        <title>The Global Catalogue of Microorganisms (GCM) 10K type strain sequencing project: providing services to taxonomists for standard genome sequencing and annotation.</title>
        <authorList>
            <consortium name="The Broad Institute Genomics Platform"/>
            <consortium name="The Broad Institute Genome Sequencing Center for Infectious Disease"/>
            <person name="Wu L."/>
            <person name="Ma J."/>
        </authorList>
    </citation>
    <scope>NUCLEOTIDE SEQUENCE [LARGE SCALE GENOMIC DNA]</scope>
    <source>
        <strain evidence="3">CCUG 54520</strain>
    </source>
</reference>
<dbReference type="InterPro" id="IPR036264">
    <property type="entry name" value="Bact_exopeptidase_dim_dom"/>
</dbReference>
<dbReference type="SUPFAM" id="SSF55031">
    <property type="entry name" value="Bacterial exopeptidase dimerisation domain"/>
    <property type="match status" value="1"/>
</dbReference>
<evidence type="ECO:0000313" key="2">
    <source>
        <dbReference type="EMBL" id="MFC4603196.1"/>
    </source>
</evidence>
<dbReference type="PIRSF" id="PIRSF005962">
    <property type="entry name" value="Pept_M20D_amidohydro"/>
    <property type="match status" value="1"/>
</dbReference>
<dbReference type="PANTHER" id="PTHR11014:SF63">
    <property type="entry name" value="METALLOPEPTIDASE, PUTATIVE (AFU_ORTHOLOGUE AFUA_6G09600)-RELATED"/>
    <property type="match status" value="1"/>
</dbReference>
<dbReference type="Proteomes" id="UP001595914">
    <property type="component" value="Unassembled WGS sequence"/>
</dbReference>
<dbReference type="InterPro" id="IPR002933">
    <property type="entry name" value="Peptidase_M20"/>
</dbReference>
<dbReference type="Pfam" id="PF01546">
    <property type="entry name" value="Peptidase_M20"/>
    <property type="match status" value="1"/>
</dbReference>
<dbReference type="InterPro" id="IPR017439">
    <property type="entry name" value="Amidohydrolase"/>
</dbReference>
<dbReference type="SUPFAM" id="SSF53187">
    <property type="entry name" value="Zn-dependent exopeptidases"/>
    <property type="match status" value="1"/>
</dbReference>
<keyword evidence="3" id="KW-1185">Reference proteome</keyword>
<dbReference type="RefSeq" id="WP_378414952.1">
    <property type="nucleotide sequence ID" value="NZ_JBHSFO010000002.1"/>
</dbReference>
<feature type="domain" description="Peptidase M20 dimerisation" evidence="1">
    <location>
        <begin position="202"/>
        <end position="297"/>
    </location>
</feature>
<dbReference type="Pfam" id="PF07687">
    <property type="entry name" value="M20_dimer"/>
    <property type="match status" value="1"/>
</dbReference>
<proteinExistence type="predicted"/>
<organism evidence="2 3">
    <name type="scientific">Rhodococcus kronopolitis</name>
    <dbReference type="NCBI Taxonomy" id="1460226"/>
    <lineage>
        <taxon>Bacteria</taxon>
        <taxon>Bacillati</taxon>
        <taxon>Actinomycetota</taxon>
        <taxon>Actinomycetes</taxon>
        <taxon>Mycobacteriales</taxon>
        <taxon>Nocardiaceae</taxon>
        <taxon>Rhodococcus</taxon>
    </lineage>
</organism>
<protein>
    <submittedName>
        <fullName evidence="2">Amidohydrolase</fullName>
    </submittedName>
</protein>
<dbReference type="PANTHER" id="PTHR11014">
    <property type="entry name" value="PEPTIDASE M20 FAMILY MEMBER"/>
    <property type="match status" value="1"/>
</dbReference>
<dbReference type="NCBIfam" id="TIGR01891">
    <property type="entry name" value="amidohydrolases"/>
    <property type="match status" value="1"/>
</dbReference>
<gene>
    <name evidence="2" type="ORF">ACFO6S_05790</name>
</gene>
<dbReference type="Gene3D" id="3.30.70.360">
    <property type="match status" value="1"/>
</dbReference>
<accession>A0ABV9FRN8</accession>
<evidence type="ECO:0000313" key="3">
    <source>
        <dbReference type="Proteomes" id="UP001595914"/>
    </source>
</evidence>